<sequence>MTQAFASQKPYETERDTASPNRNLAPVTTCLDERDRLMVGGCLLSDLAQRYGTPLYVLDEDTVRGTCRAYRDALKQHYPGPSLPIYASKANSSLLVSSIAASEGLGLDAVSAGELLTAFQGGMPGERMVLHGNNKNDEELLLAYNNDVTIVVDNQHDLERLAELVPAGGAPARLMLRFTPGIECHTHEYIQTGHLDSKFGFDPDLLESVLRQLVGKPWAKLTGLHAHIGSQIFELEPHRDLAAVMADALKLARSLGHPVEDLNVGGGLGIRYVASDDPPTIEQWVKVVADAVTAACRDRQLELPRLLCEPGRSLVATAGVTLYAVGSRKTIPGVRTYVAIDGGMSDNPRPITYQSLYTCCLADRPLAPAEETVNLVGKHCESGDVLLKDLPLPTTQSGDIVAVFATGAYNASMSSNYNRIPRPAAVVVQSGSSELFQKREQPDDLLRYDVLPERFRALP</sequence>
<accession>Q7U7P5</accession>
<reference evidence="11 12" key="1">
    <citation type="journal article" date="2003" name="Nature">
        <title>The genome of a motile marine Synechococcus.</title>
        <authorList>
            <person name="Palenik B."/>
            <person name="Brahamsha B."/>
            <person name="Larimer F."/>
            <person name="Land M."/>
            <person name="Hauser L."/>
            <person name="Chain P."/>
            <person name="Lamerdin J."/>
            <person name="Regala W."/>
            <person name="Allen E.A."/>
            <person name="McCarren J."/>
            <person name="Paulsen I."/>
            <person name="Dufresne A."/>
            <person name="Partensky F."/>
            <person name="Webb E."/>
            <person name="Waterbury J."/>
        </authorList>
    </citation>
    <scope>NUCLEOTIDE SEQUENCE [LARGE SCALE GENOMIC DNA]</scope>
    <source>
        <strain evidence="11 12">WH8102</strain>
    </source>
</reference>
<comment type="function">
    <text evidence="5">Specifically catalyzes the decarboxylation of meso-diaminopimelate (meso-DAP) to L-lysine.</text>
</comment>
<organism evidence="11 12">
    <name type="scientific">Parasynechococcus marenigrum (strain WH8102)</name>
    <dbReference type="NCBI Taxonomy" id="84588"/>
    <lineage>
        <taxon>Bacteria</taxon>
        <taxon>Bacillati</taxon>
        <taxon>Cyanobacteriota</taxon>
        <taxon>Cyanophyceae</taxon>
        <taxon>Synechococcales</taxon>
        <taxon>Prochlorococcaceae</taxon>
        <taxon>Parasynechococcus</taxon>
        <taxon>Parasynechococcus marenigrum</taxon>
    </lineage>
</organism>
<dbReference type="NCBIfam" id="TIGR01048">
    <property type="entry name" value="lysA"/>
    <property type="match status" value="1"/>
</dbReference>
<dbReference type="GO" id="GO:0008836">
    <property type="term" value="F:diaminopimelate decarboxylase activity"/>
    <property type="evidence" value="ECO:0007669"/>
    <property type="project" value="UniProtKB-UniRule"/>
</dbReference>
<evidence type="ECO:0000256" key="5">
    <source>
        <dbReference type="HAMAP-Rule" id="MF_02120"/>
    </source>
</evidence>
<dbReference type="Gene3D" id="3.20.20.10">
    <property type="entry name" value="Alanine racemase"/>
    <property type="match status" value="1"/>
</dbReference>
<dbReference type="eggNOG" id="COG0019">
    <property type="taxonomic scope" value="Bacteria"/>
</dbReference>
<dbReference type="InterPro" id="IPR022644">
    <property type="entry name" value="De-COase2_N"/>
</dbReference>
<evidence type="ECO:0000256" key="2">
    <source>
        <dbReference type="ARBA" id="ARBA00022793"/>
    </source>
</evidence>
<dbReference type="PANTHER" id="PTHR43727:SF2">
    <property type="entry name" value="GROUP IV DECARBOXYLASE"/>
    <property type="match status" value="1"/>
</dbReference>
<dbReference type="GO" id="GO:0030170">
    <property type="term" value="F:pyridoxal phosphate binding"/>
    <property type="evidence" value="ECO:0007669"/>
    <property type="project" value="UniProtKB-UniRule"/>
</dbReference>
<keyword evidence="2 5" id="KW-0210">Decarboxylase</keyword>
<evidence type="ECO:0000256" key="6">
    <source>
        <dbReference type="NCBIfam" id="TIGR01048"/>
    </source>
</evidence>
<evidence type="ECO:0000256" key="4">
    <source>
        <dbReference type="ARBA" id="ARBA00023239"/>
    </source>
</evidence>
<dbReference type="PROSITE" id="PS00879">
    <property type="entry name" value="ODR_DC_2_2"/>
    <property type="match status" value="1"/>
</dbReference>
<comment type="catalytic activity">
    <reaction evidence="5 8">
        <text>meso-2,6-diaminopimelate + H(+) = L-lysine + CO2</text>
        <dbReference type="Rhea" id="RHEA:15101"/>
        <dbReference type="ChEBI" id="CHEBI:15378"/>
        <dbReference type="ChEBI" id="CHEBI:16526"/>
        <dbReference type="ChEBI" id="CHEBI:32551"/>
        <dbReference type="ChEBI" id="CHEBI:57791"/>
        <dbReference type="EC" id="4.1.1.20"/>
    </reaction>
</comment>
<feature type="binding site" evidence="5">
    <location>
        <position position="381"/>
    </location>
    <ligand>
        <name>substrate</name>
    </ligand>
</feature>
<keyword evidence="5" id="KW-0028">Amino-acid biosynthesis</keyword>
<evidence type="ECO:0000313" key="11">
    <source>
        <dbReference type="EMBL" id="CAE07451.1"/>
    </source>
</evidence>
<feature type="region of interest" description="Disordered" evidence="9">
    <location>
        <begin position="1"/>
        <end position="24"/>
    </location>
</feature>
<feature type="binding site" evidence="5">
    <location>
        <position position="312"/>
    </location>
    <ligand>
        <name>substrate</name>
    </ligand>
</feature>
<feature type="binding site" evidence="5">
    <location>
        <position position="349"/>
    </location>
    <ligand>
        <name>substrate</name>
    </ligand>
</feature>
<feature type="binding site" evidence="5">
    <location>
        <position position="353"/>
    </location>
    <ligand>
        <name>substrate</name>
    </ligand>
</feature>
<dbReference type="InterPro" id="IPR022657">
    <property type="entry name" value="De-COase2_CS"/>
</dbReference>
<dbReference type="InterPro" id="IPR002986">
    <property type="entry name" value="DAP_deCOOHase_LysA"/>
</dbReference>
<comment type="subunit">
    <text evidence="5">Homodimer.</text>
</comment>
<dbReference type="SUPFAM" id="SSF51419">
    <property type="entry name" value="PLP-binding barrel"/>
    <property type="match status" value="1"/>
</dbReference>
<name>Q7U7P5_PARMW</name>
<dbReference type="Proteomes" id="UP000001422">
    <property type="component" value="Chromosome"/>
</dbReference>
<dbReference type="PRINTS" id="PR01179">
    <property type="entry name" value="ODADCRBXLASE"/>
</dbReference>
<proteinExistence type="inferred from homology"/>
<evidence type="ECO:0000259" key="10">
    <source>
        <dbReference type="Pfam" id="PF02784"/>
    </source>
</evidence>
<evidence type="ECO:0000313" key="12">
    <source>
        <dbReference type="Proteomes" id="UP000001422"/>
    </source>
</evidence>
<dbReference type="AlphaFoldDB" id="Q7U7P5"/>
<feature type="binding site" evidence="5">
    <location>
        <begin position="309"/>
        <end position="312"/>
    </location>
    <ligand>
        <name>pyridoxal 5'-phosphate</name>
        <dbReference type="ChEBI" id="CHEBI:597326"/>
    </ligand>
</feature>
<dbReference type="EMBL" id="BX569691">
    <property type="protein sequence ID" value="CAE07451.1"/>
    <property type="molecule type" value="Genomic_DNA"/>
</dbReference>
<gene>
    <name evidence="5 11" type="primary">lysA</name>
    <name evidence="11" type="ordered locus">SYNW0936</name>
</gene>
<dbReference type="KEGG" id="syw:SYNW0936"/>
<keyword evidence="5 8" id="KW-0457">Lysine biosynthesis</keyword>
<keyword evidence="3 5" id="KW-0663">Pyridoxal phosphate</keyword>
<dbReference type="SUPFAM" id="SSF50621">
    <property type="entry name" value="Alanine racemase C-terminal domain-like"/>
    <property type="match status" value="1"/>
</dbReference>
<comment type="pathway">
    <text evidence="5 8">Amino-acid biosynthesis; L-lysine biosynthesis via DAP pathway; L-lysine from DL-2,6-diaminopimelate: step 1/1.</text>
</comment>
<evidence type="ECO:0000256" key="8">
    <source>
        <dbReference type="RuleBase" id="RU003738"/>
    </source>
</evidence>
<feature type="binding site" evidence="5">
    <location>
        <position position="409"/>
    </location>
    <ligand>
        <name>pyridoxal 5'-phosphate</name>
        <dbReference type="ChEBI" id="CHEBI:597326"/>
    </ligand>
</feature>
<dbReference type="UniPathway" id="UPA00034">
    <property type="reaction ID" value="UER00027"/>
</dbReference>
<feature type="domain" description="Orn/DAP/Arg decarboxylase 2 N-terminal" evidence="10">
    <location>
        <begin position="67"/>
        <end position="316"/>
    </location>
</feature>
<dbReference type="RefSeq" id="WP_011127801.1">
    <property type="nucleotide sequence ID" value="NC_005070.1"/>
</dbReference>
<comment type="similarity">
    <text evidence="5">Belongs to the Orn/Lys/Arg decarboxylase class-II family. LysA subfamily.</text>
</comment>
<dbReference type="HOGENOM" id="CLU_026444_0_1_3"/>
<keyword evidence="4 5" id="KW-0456">Lyase</keyword>
<comment type="cofactor">
    <cofactor evidence="1 5 7 8">
        <name>pyridoxal 5'-phosphate</name>
        <dbReference type="ChEBI" id="CHEBI:597326"/>
    </cofactor>
</comment>
<feature type="binding site" evidence="5">
    <location>
        <position position="267"/>
    </location>
    <ligand>
        <name>pyridoxal 5'-phosphate</name>
        <dbReference type="ChEBI" id="CHEBI:597326"/>
    </ligand>
</feature>
<dbReference type="CDD" id="cd06828">
    <property type="entry name" value="PLPDE_III_DapDC"/>
    <property type="match status" value="1"/>
</dbReference>
<dbReference type="STRING" id="84588.SYNW0936"/>
<evidence type="ECO:0000256" key="9">
    <source>
        <dbReference type="SAM" id="MobiDB-lite"/>
    </source>
</evidence>
<feature type="active site" description="Proton donor" evidence="7">
    <location>
        <position position="380"/>
    </location>
</feature>
<dbReference type="InterPro" id="IPR000183">
    <property type="entry name" value="Orn/DAP/Arg_de-COase"/>
</dbReference>
<dbReference type="EC" id="4.1.1.20" evidence="5 6"/>
<dbReference type="HAMAP" id="MF_02120">
    <property type="entry name" value="LysA"/>
    <property type="match status" value="1"/>
</dbReference>
<dbReference type="PANTHER" id="PTHR43727">
    <property type="entry name" value="DIAMINOPIMELATE DECARBOXYLASE"/>
    <property type="match status" value="1"/>
</dbReference>
<dbReference type="GO" id="GO:0009089">
    <property type="term" value="P:lysine biosynthetic process via diaminopimelate"/>
    <property type="evidence" value="ECO:0007669"/>
    <property type="project" value="UniProtKB-UniRule"/>
</dbReference>
<evidence type="ECO:0000256" key="1">
    <source>
        <dbReference type="ARBA" id="ARBA00001933"/>
    </source>
</evidence>
<feature type="binding site" evidence="5">
    <location>
        <position position="409"/>
    </location>
    <ligand>
        <name>substrate</name>
    </ligand>
</feature>
<dbReference type="PRINTS" id="PR01181">
    <property type="entry name" value="DAPDCRBXLASE"/>
</dbReference>
<dbReference type="Pfam" id="PF02784">
    <property type="entry name" value="Orn_Arg_deC_N"/>
    <property type="match status" value="1"/>
</dbReference>
<protein>
    <recommendedName>
        <fullName evidence="5 6">Diaminopimelate decarboxylase</fullName>
        <shortName evidence="5">DAP decarboxylase</shortName>
        <shortName evidence="5">DAPDC</shortName>
        <ecNumber evidence="5 6">4.1.1.20</ecNumber>
    </recommendedName>
</protein>
<dbReference type="InterPro" id="IPR009006">
    <property type="entry name" value="Ala_racemase/Decarboxylase_C"/>
</dbReference>
<evidence type="ECO:0000256" key="7">
    <source>
        <dbReference type="PIRSR" id="PIRSR600183-50"/>
    </source>
</evidence>
<dbReference type="Gene3D" id="2.40.37.10">
    <property type="entry name" value="Lyase, Ornithine Decarboxylase, Chain A, domain 1"/>
    <property type="match status" value="1"/>
</dbReference>
<feature type="modified residue" description="N6-(pyridoxal phosphate)lysine" evidence="5 7">
    <location>
        <position position="89"/>
    </location>
</feature>
<dbReference type="InterPro" id="IPR029066">
    <property type="entry name" value="PLP-binding_barrel"/>
</dbReference>
<evidence type="ECO:0000256" key="3">
    <source>
        <dbReference type="ARBA" id="ARBA00022898"/>
    </source>
</evidence>
<dbReference type="FunFam" id="3.20.20.10:FF:000003">
    <property type="entry name" value="Diaminopimelate decarboxylase"/>
    <property type="match status" value="1"/>
</dbReference>
<keyword evidence="12" id="KW-1185">Reference proteome</keyword>